<protein>
    <submittedName>
        <fullName evidence="1">Uncharacterized protein</fullName>
    </submittedName>
</protein>
<accession>A0ACB8FQ61</accession>
<dbReference type="Proteomes" id="UP000827872">
    <property type="component" value="Linkage Group LG06"/>
</dbReference>
<name>A0ACB8FQ61_9SAUR</name>
<keyword evidence="2" id="KW-1185">Reference proteome</keyword>
<proteinExistence type="predicted"/>
<comment type="caution">
    <text evidence="1">The sequence shown here is derived from an EMBL/GenBank/DDBJ whole genome shotgun (WGS) entry which is preliminary data.</text>
</comment>
<evidence type="ECO:0000313" key="2">
    <source>
        <dbReference type="Proteomes" id="UP000827872"/>
    </source>
</evidence>
<dbReference type="EMBL" id="CM037619">
    <property type="protein sequence ID" value="KAH8007623.1"/>
    <property type="molecule type" value="Genomic_DNA"/>
</dbReference>
<evidence type="ECO:0000313" key="1">
    <source>
        <dbReference type="EMBL" id="KAH8007623.1"/>
    </source>
</evidence>
<gene>
    <name evidence="1" type="ORF">K3G42_024626</name>
</gene>
<reference evidence="1" key="1">
    <citation type="submission" date="2021-08" db="EMBL/GenBank/DDBJ databases">
        <title>The first chromosome-level gecko genome reveals the dynamic sex chromosomes of Neotropical dwarf geckos (Sphaerodactylidae: Sphaerodactylus).</title>
        <authorList>
            <person name="Pinto B.J."/>
            <person name="Keating S.E."/>
            <person name="Gamble T."/>
        </authorList>
    </citation>
    <scope>NUCLEOTIDE SEQUENCE</scope>
    <source>
        <strain evidence="1">TG3544</strain>
    </source>
</reference>
<sequence>MSDECLMNVQSPVCPTLQLAIATCGAPALQPGKSLPCPPSCTRPKRDSNTLTLRPKAMPGRRGPATPSTAPSQPTPSHPNSPTTSHPLPPFPTPSHPPPP</sequence>
<organism evidence="1 2">
    <name type="scientific">Sphaerodactylus townsendi</name>
    <dbReference type="NCBI Taxonomy" id="933632"/>
    <lineage>
        <taxon>Eukaryota</taxon>
        <taxon>Metazoa</taxon>
        <taxon>Chordata</taxon>
        <taxon>Craniata</taxon>
        <taxon>Vertebrata</taxon>
        <taxon>Euteleostomi</taxon>
        <taxon>Lepidosauria</taxon>
        <taxon>Squamata</taxon>
        <taxon>Bifurcata</taxon>
        <taxon>Gekkota</taxon>
        <taxon>Sphaerodactylidae</taxon>
        <taxon>Sphaerodactylus</taxon>
    </lineage>
</organism>